<name>A0A520KTD6_METT2</name>
<gene>
    <name evidence="1" type="ORF">EF806_01580</name>
</gene>
<reference evidence="1 2" key="1">
    <citation type="journal article" date="2019" name="Nat. Microbiol.">
        <title>Wide diversity of methane and short-chain alkane metabolisms in uncultured archaea.</title>
        <authorList>
            <person name="Borrel G."/>
            <person name="Adam P.S."/>
            <person name="McKay L.J."/>
            <person name="Chen L.X."/>
            <person name="Sierra-Garcia I.N."/>
            <person name="Sieber C.M."/>
            <person name="Letourneur Q."/>
            <person name="Ghozlane A."/>
            <person name="Andersen G.L."/>
            <person name="Li W.J."/>
            <person name="Hallam S.J."/>
            <person name="Muyzer G."/>
            <person name="de Oliveira V.M."/>
            <person name="Inskeep W.P."/>
            <person name="Banfield J.F."/>
            <person name="Gribaldo S."/>
        </authorList>
    </citation>
    <scope>NUCLEOTIDE SEQUENCE [LARGE SCALE GENOMIC DNA]</scope>
    <source>
        <strain evidence="1">NM1a</strain>
    </source>
</reference>
<evidence type="ECO:0000313" key="2">
    <source>
        <dbReference type="Proteomes" id="UP000317158"/>
    </source>
</evidence>
<sequence length="75" mass="8488">MKIKGRIYIRDKYSSLIDKAISPDNIPSIKRYIDDEGLEISVDSSSIGSLLLTLDDLLINIKVTMDIYNILDTKI</sequence>
<organism evidence="1 2">
    <name type="scientific">Methanoliparum thermophilum</name>
    <dbReference type="NCBI Taxonomy" id="2491083"/>
    <lineage>
        <taxon>Archaea</taxon>
        <taxon>Methanobacteriati</taxon>
        <taxon>Methanobacteriota</taxon>
        <taxon>Candidatus Methanoliparia</taxon>
        <taxon>Candidatus Methanoliparales</taxon>
        <taxon>Candidatus Methanoliparaceae</taxon>
        <taxon>Candidatus Methanoliparum</taxon>
    </lineage>
</organism>
<evidence type="ECO:0000313" key="1">
    <source>
        <dbReference type="EMBL" id="RZN65235.1"/>
    </source>
</evidence>
<comment type="caution">
    <text evidence="1">The sequence shown here is derived from an EMBL/GenBank/DDBJ whole genome shotgun (WGS) entry which is preliminary data.</text>
</comment>
<dbReference type="NCBIfam" id="NF011470">
    <property type="entry name" value="PRK14887.1"/>
    <property type="match status" value="1"/>
</dbReference>
<evidence type="ECO:0008006" key="3">
    <source>
        <dbReference type="Google" id="ProtNLM"/>
    </source>
</evidence>
<dbReference type="EMBL" id="RXIF01000003">
    <property type="protein sequence ID" value="RZN65235.1"/>
    <property type="molecule type" value="Genomic_DNA"/>
</dbReference>
<dbReference type="AlphaFoldDB" id="A0A520KTD6"/>
<accession>A0A520KTD6</accession>
<protein>
    <recommendedName>
        <fullName evidence="3">KEOPS complex subunit</fullName>
    </recommendedName>
</protein>
<dbReference type="Proteomes" id="UP000317158">
    <property type="component" value="Unassembled WGS sequence"/>
</dbReference>
<proteinExistence type="predicted"/>